<organism evidence="10 11">
    <name type="scientific">Symbiodinium natans</name>
    <dbReference type="NCBI Taxonomy" id="878477"/>
    <lineage>
        <taxon>Eukaryota</taxon>
        <taxon>Sar</taxon>
        <taxon>Alveolata</taxon>
        <taxon>Dinophyceae</taxon>
        <taxon>Suessiales</taxon>
        <taxon>Symbiodiniaceae</taxon>
        <taxon>Symbiodinium</taxon>
    </lineage>
</organism>
<dbReference type="InterPro" id="IPR000731">
    <property type="entry name" value="SSD"/>
</dbReference>
<feature type="region of interest" description="Disordered" evidence="7">
    <location>
        <begin position="21"/>
        <end position="56"/>
    </location>
</feature>
<keyword evidence="11" id="KW-1185">Reference proteome</keyword>
<feature type="transmembrane region" description="Helical" evidence="8">
    <location>
        <begin position="531"/>
        <end position="550"/>
    </location>
</feature>
<reference evidence="10" key="1">
    <citation type="submission" date="2021-02" db="EMBL/GenBank/DDBJ databases">
        <authorList>
            <person name="Dougan E. K."/>
            <person name="Rhodes N."/>
            <person name="Thang M."/>
            <person name="Chan C."/>
        </authorList>
    </citation>
    <scope>NUCLEOTIDE SEQUENCE</scope>
</reference>
<feature type="domain" description="SSD" evidence="9">
    <location>
        <begin position="373"/>
        <end position="497"/>
    </location>
</feature>
<evidence type="ECO:0000256" key="3">
    <source>
        <dbReference type="ARBA" id="ARBA00022692"/>
    </source>
</evidence>
<keyword evidence="3 8" id="KW-0812">Transmembrane</keyword>
<name>A0A812RXI7_9DINO</name>
<keyword evidence="4 8" id="KW-1133">Transmembrane helix</keyword>
<dbReference type="EMBL" id="CAJNDS010002386">
    <property type="protein sequence ID" value="CAE7457451.1"/>
    <property type="molecule type" value="Genomic_DNA"/>
</dbReference>
<evidence type="ECO:0000259" key="9">
    <source>
        <dbReference type="PROSITE" id="PS50156"/>
    </source>
</evidence>
<evidence type="ECO:0000256" key="2">
    <source>
        <dbReference type="ARBA" id="ARBA00005585"/>
    </source>
</evidence>
<feature type="compositionally biased region" description="Acidic residues" evidence="7">
    <location>
        <begin position="35"/>
        <end position="55"/>
    </location>
</feature>
<dbReference type="InterPro" id="IPR051697">
    <property type="entry name" value="Patched_domain-protein"/>
</dbReference>
<evidence type="ECO:0000256" key="8">
    <source>
        <dbReference type="SAM" id="Phobius"/>
    </source>
</evidence>
<comment type="caution">
    <text evidence="10">The sequence shown here is derived from an EMBL/GenBank/DDBJ whole genome shotgun (WGS) entry which is preliminary data.</text>
</comment>
<proteinExistence type="inferred from homology"/>
<evidence type="ECO:0000256" key="7">
    <source>
        <dbReference type="SAM" id="MobiDB-lite"/>
    </source>
</evidence>
<dbReference type="AlphaFoldDB" id="A0A812RXI7"/>
<feature type="transmembrane region" description="Helical" evidence="8">
    <location>
        <begin position="402"/>
        <end position="424"/>
    </location>
</feature>
<keyword evidence="6" id="KW-0325">Glycoprotein</keyword>
<feature type="transmembrane region" description="Helical" evidence="8">
    <location>
        <begin position="366"/>
        <end position="390"/>
    </location>
</feature>
<dbReference type="Pfam" id="PF02460">
    <property type="entry name" value="Patched"/>
    <property type="match status" value="1"/>
</dbReference>
<dbReference type="PANTHER" id="PTHR10796">
    <property type="entry name" value="PATCHED-RELATED"/>
    <property type="match status" value="1"/>
</dbReference>
<evidence type="ECO:0000256" key="5">
    <source>
        <dbReference type="ARBA" id="ARBA00023136"/>
    </source>
</evidence>
<dbReference type="InterPro" id="IPR003392">
    <property type="entry name" value="PTHD_SSD"/>
</dbReference>
<evidence type="ECO:0000313" key="10">
    <source>
        <dbReference type="EMBL" id="CAE7457451.1"/>
    </source>
</evidence>
<dbReference type="Proteomes" id="UP000604046">
    <property type="component" value="Unassembled WGS sequence"/>
</dbReference>
<dbReference type="PROSITE" id="PS50156">
    <property type="entry name" value="SSD"/>
    <property type="match status" value="1"/>
</dbReference>
<dbReference type="SUPFAM" id="SSF82866">
    <property type="entry name" value="Multidrug efflux transporter AcrB transmembrane domain"/>
    <property type="match status" value="1"/>
</dbReference>
<dbReference type="OrthoDB" id="6510177at2759"/>
<dbReference type="Gene3D" id="1.20.1640.10">
    <property type="entry name" value="Multidrug efflux transporter AcrB transmembrane domain"/>
    <property type="match status" value="1"/>
</dbReference>
<keyword evidence="5 8" id="KW-0472">Membrane</keyword>
<sequence length="1138" mass="124844">MPGPSMSQNAEETVMASVANFEPVPAPGEQAVVDINDENEGEGEGEGGEEDEEAEADKARWEAMFHHADPGSDHGPLHAFLDFLDHVSEKIRNEIESTFAHMGLLLADHACKFCFAGIAFALLCMTGLPFVTFERDINEMVLEQNSQTSKDYFEGEDIFKATLPELDRRLTVLYSVPGGKNLLDSPYFEQALAIHYEILTNVTSDVDKDVYQKHCNRFFDNPNESCIVFCALDPPYQVELHKGGRGFRNSTYSMMGARARVEQGLNPEDDDGHFEYTDSFLCRYESVSDDWKLGAVHWVAEHRKTSSLDVRISGSSSAFNYEEALRGTFSEAHLFLIGGVLVWLFCGFAMHFINFENHAWCNATNWFTATMCIASAVLAMLAAVGLGGFLTVQGLRLTASSLYVSFLILGIAVDDMMILAGLFFEAPKDHTLGERLAASFGSAAASITLTSVTTLAGFLAGSAVDMIWISSFTQVGVLAVLADYIIQLTFFAGAFAAFQRGCGKLETSTQDRGHAHSALEKYARWSAHSGLCKGITFLLFVVLLFVSLYGTQSLEASFHAKVQIPDDSHYHTFLQDGKDYMGEFGPNTVYLMMEHQVLPSPDVLRATAEYAQRIRELNGQKPYLSASTDWTVAMQLWMAIQPLPERLRVRTNATAFGVAIEEALGGTLRNQYGGLARQFQEVGMAYAASGLAVQAALAEIHGMAQDLHMGPHQSLATTKATLHAVQLALNTTRHAYGNFTQELGLSLQTALGDGLAHIYAAADAYESGPANFSAAETLLQQAAAAFASPTPVTSLNCTAIEHLEEASAQLLQSVYAFNSSLKVRILRAAASLKFAATNFHNALPSDDRLLVKYDIQFLQREFLRRLGDLMSYMADPYVEVVLAQWWNNTLFPMELVGIHARNTALTLRAMQQTAGTLASQPLAPVASACTELRNALSASLDGSFNSAATRAFGHLVASAAAYAGDETNLAHLEQHYESGAFGDPGADDKCSPQEVTLESLRRGMAYGVAHYRSTVVWNAFSNYSMADARRWLTNIMGRSVDMNTPQTASAIRRFVGHQWLSLAGEREQVTRERTAERKADQARRAVAAARRMRVAREASAEVWEDVDNYEESFGTEMETVVYDEDLKPGWLGGGGLKW</sequence>
<comment type="subcellular location">
    <subcellularLocation>
        <location evidence="1">Membrane</location>
        <topology evidence="1">Multi-pass membrane protein</topology>
    </subcellularLocation>
</comment>
<gene>
    <name evidence="10" type="primary">Ptchd3</name>
    <name evidence="10" type="ORF">SNAT2548_LOCUS25302</name>
</gene>
<feature type="transmembrane region" description="Helical" evidence="8">
    <location>
        <begin position="334"/>
        <end position="354"/>
    </location>
</feature>
<feature type="transmembrane region" description="Helical" evidence="8">
    <location>
        <begin position="472"/>
        <end position="498"/>
    </location>
</feature>
<evidence type="ECO:0000256" key="6">
    <source>
        <dbReference type="ARBA" id="ARBA00023180"/>
    </source>
</evidence>
<dbReference type="GO" id="GO:0016020">
    <property type="term" value="C:membrane"/>
    <property type="evidence" value="ECO:0007669"/>
    <property type="project" value="UniProtKB-SubCell"/>
</dbReference>
<feature type="transmembrane region" description="Helical" evidence="8">
    <location>
        <begin position="436"/>
        <end position="460"/>
    </location>
</feature>
<accession>A0A812RXI7</accession>
<dbReference type="PANTHER" id="PTHR10796:SF92">
    <property type="entry name" value="PATCHED-RELATED, ISOFORM A"/>
    <property type="match status" value="1"/>
</dbReference>
<protein>
    <submittedName>
        <fullName evidence="10">Ptchd3 protein</fullName>
    </submittedName>
</protein>
<evidence type="ECO:0000256" key="1">
    <source>
        <dbReference type="ARBA" id="ARBA00004141"/>
    </source>
</evidence>
<comment type="similarity">
    <text evidence="2">Belongs to the patched family.</text>
</comment>
<evidence type="ECO:0000313" key="11">
    <source>
        <dbReference type="Proteomes" id="UP000604046"/>
    </source>
</evidence>
<evidence type="ECO:0000256" key="4">
    <source>
        <dbReference type="ARBA" id="ARBA00022989"/>
    </source>
</evidence>